<feature type="transmembrane region" description="Helical" evidence="1">
    <location>
        <begin position="182"/>
        <end position="203"/>
    </location>
</feature>
<dbReference type="EMBL" id="REFY01000008">
    <property type="protein sequence ID" value="RQG86156.1"/>
    <property type="molecule type" value="Genomic_DNA"/>
</dbReference>
<reference evidence="2 3" key="1">
    <citation type="submission" date="2018-10" db="EMBL/GenBank/DDBJ databases">
        <title>Natrarchaeobius chitinivorans gen. nov., sp. nov., and Natrarchaeobius haloalkaliphilus sp. nov., alkaliphilic, chitin-utilizing haloarchaea from hypersaline alkaline lakes.</title>
        <authorList>
            <person name="Sorokin D.Y."/>
            <person name="Elcheninov A.G."/>
            <person name="Kostrikina N.A."/>
            <person name="Bale N.J."/>
            <person name="Sinninghe Damste J.S."/>
            <person name="Khijniak T.V."/>
            <person name="Kublanov I.V."/>
            <person name="Toshchakov S.V."/>
        </authorList>
    </citation>
    <scope>NUCLEOTIDE SEQUENCE [LARGE SCALE GENOMIC DNA]</scope>
    <source>
        <strain evidence="2 3">AArcht-Sl</strain>
    </source>
</reference>
<name>A0A3N6NTZ2_9EURY</name>
<feature type="transmembrane region" description="Helical" evidence="1">
    <location>
        <begin position="145"/>
        <end position="166"/>
    </location>
</feature>
<dbReference type="AlphaFoldDB" id="A0A3N6NTZ2"/>
<feature type="transmembrane region" description="Helical" evidence="1">
    <location>
        <begin position="111"/>
        <end position="133"/>
    </location>
</feature>
<dbReference type="Proteomes" id="UP000273828">
    <property type="component" value="Unassembled WGS sequence"/>
</dbReference>
<keyword evidence="3" id="KW-1185">Reference proteome</keyword>
<accession>A0A3N6NTZ2</accession>
<keyword evidence="1" id="KW-1133">Transmembrane helix</keyword>
<proteinExistence type="predicted"/>
<evidence type="ECO:0000313" key="3">
    <source>
        <dbReference type="Proteomes" id="UP000273828"/>
    </source>
</evidence>
<dbReference type="RefSeq" id="WP_124179719.1">
    <property type="nucleotide sequence ID" value="NZ_REFY01000008.1"/>
</dbReference>
<keyword evidence="1" id="KW-0472">Membrane</keyword>
<feature type="transmembrane region" description="Helical" evidence="1">
    <location>
        <begin position="50"/>
        <end position="73"/>
    </location>
</feature>
<sequence>MSVIRQPGMLGRTTRHRVVGLTVALTAATVETLAVGLWFVLVVGSRSTTTALAGLGILFCGSLLRTGVFGVAVSDLNDLLRPHRLAVALSLTAGWVIWLLVAELVGGTQGIAIATVTLVVVLVCQFAFERCVFEQRPSPRPTVESALTAITLAVGGAILLASVWFVDLTLVTPPLSFDVTTIVFRLEAVQLGSLAFGICAFLAHQYRFTRRLEQ</sequence>
<evidence type="ECO:0000313" key="2">
    <source>
        <dbReference type="EMBL" id="RQG86156.1"/>
    </source>
</evidence>
<comment type="caution">
    <text evidence="2">The sequence shown here is derived from an EMBL/GenBank/DDBJ whole genome shotgun (WGS) entry which is preliminary data.</text>
</comment>
<dbReference type="OrthoDB" id="203414at2157"/>
<protein>
    <submittedName>
        <fullName evidence="2">Uncharacterized protein</fullName>
    </submittedName>
</protein>
<feature type="transmembrane region" description="Helical" evidence="1">
    <location>
        <begin position="21"/>
        <end position="44"/>
    </location>
</feature>
<feature type="transmembrane region" description="Helical" evidence="1">
    <location>
        <begin position="85"/>
        <end position="105"/>
    </location>
</feature>
<organism evidence="2 3">
    <name type="scientific">Natrarchaeobius halalkaliphilus</name>
    <dbReference type="NCBI Taxonomy" id="1679091"/>
    <lineage>
        <taxon>Archaea</taxon>
        <taxon>Methanobacteriati</taxon>
        <taxon>Methanobacteriota</taxon>
        <taxon>Stenosarchaea group</taxon>
        <taxon>Halobacteria</taxon>
        <taxon>Halobacteriales</taxon>
        <taxon>Natrialbaceae</taxon>
        <taxon>Natrarchaeobius</taxon>
    </lineage>
</organism>
<keyword evidence="1" id="KW-0812">Transmembrane</keyword>
<evidence type="ECO:0000256" key="1">
    <source>
        <dbReference type="SAM" id="Phobius"/>
    </source>
</evidence>
<gene>
    <name evidence="2" type="ORF">EA462_16930</name>
</gene>